<proteinExistence type="predicted"/>
<dbReference type="InterPro" id="IPR011042">
    <property type="entry name" value="6-blade_b-propeller_TolB-like"/>
</dbReference>
<feature type="signal peptide" evidence="1">
    <location>
        <begin position="1"/>
        <end position="24"/>
    </location>
</feature>
<dbReference type="InterPro" id="IPR053224">
    <property type="entry name" value="Sensory_adhesion_molecule"/>
</dbReference>
<evidence type="ECO:0000259" key="2">
    <source>
        <dbReference type="Pfam" id="PF08450"/>
    </source>
</evidence>
<dbReference type="InterPro" id="IPR013658">
    <property type="entry name" value="SGL"/>
</dbReference>
<feature type="domain" description="SMP-30/Gluconolactonase/LRE-like region" evidence="2">
    <location>
        <begin position="38"/>
        <end position="249"/>
    </location>
</feature>
<gene>
    <name evidence="3" type="ORF">Afil01_20790</name>
</gene>
<dbReference type="Gene3D" id="2.120.10.30">
    <property type="entry name" value="TolB, C-terminal domain"/>
    <property type="match status" value="1"/>
</dbReference>
<evidence type="ECO:0000256" key="1">
    <source>
        <dbReference type="SAM" id="SignalP"/>
    </source>
</evidence>
<keyword evidence="4" id="KW-1185">Reference proteome</keyword>
<evidence type="ECO:0000313" key="4">
    <source>
        <dbReference type="Proteomes" id="UP001165079"/>
    </source>
</evidence>
<accession>A0A9W6W2Q4</accession>
<feature type="chain" id="PRO_5040718235" evidence="1">
    <location>
        <begin position="25"/>
        <end position="319"/>
    </location>
</feature>
<name>A0A9W6W2Q4_9ACTN</name>
<dbReference type="RefSeq" id="WP_285662401.1">
    <property type="nucleotide sequence ID" value="NZ_BSTX01000001.1"/>
</dbReference>
<protein>
    <submittedName>
        <fullName evidence="3">Gluconolaconase</fullName>
    </submittedName>
</protein>
<organism evidence="3 4">
    <name type="scientific">Actinorhabdospora filicis</name>
    <dbReference type="NCBI Taxonomy" id="1785913"/>
    <lineage>
        <taxon>Bacteria</taxon>
        <taxon>Bacillati</taxon>
        <taxon>Actinomycetota</taxon>
        <taxon>Actinomycetes</taxon>
        <taxon>Micromonosporales</taxon>
        <taxon>Micromonosporaceae</taxon>
        <taxon>Actinorhabdospora</taxon>
    </lineage>
</organism>
<dbReference type="PANTHER" id="PTHR31460">
    <property type="match status" value="1"/>
</dbReference>
<keyword evidence="1" id="KW-0732">Signal</keyword>
<comment type="caution">
    <text evidence="3">The sequence shown here is derived from an EMBL/GenBank/DDBJ whole genome shotgun (WGS) entry which is preliminary data.</text>
</comment>
<dbReference type="Proteomes" id="UP001165079">
    <property type="component" value="Unassembled WGS sequence"/>
</dbReference>
<dbReference type="PANTHER" id="PTHR31460:SF3">
    <property type="entry name" value="MESOCENTIN"/>
    <property type="match status" value="1"/>
</dbReference>
<reference evidence="3" key="1">
    <citation type="submission" date="2023-03" db="EMBL/GenBank/DDBJ databases">
        <title>Actinorhabdospora filicis NBRC 111898.</title>
        <authorList>
            <person name="Ichikawa N."/>
            <person name="Sato H."/>
            <person name="Tonouchi N."/>
        </authorList>
    </citation>
    <scope>NUCLEOTIDE SEQUENCE</scope>
    <source>
        <strain evidence="3">NBRC 111898</strain>
    </source>
</reference>
<dbReference type="Pfam" id="PF08450">
    <property type="entry name" value="SGL"/>
    <property type="match status" value="1"/>
</dbReference>
<dbReference type="EMBL" id="BSTX01000001">
    <property type="protein sequence ID" value="GLZ77272.1"/>
    <property type="molecule type" value="Genomic_DNA"/>
</dbReference>
<dbReference type="SUPFAM" id="SSF63829">
    <property type="entry name" value="Calcium-dependent phosphotriesterase"/>
    <property type="match status" value="1"/>
</dbReference>
<dbReference type="AlphaFoldDB" id="A0A9W6W2Q4"/>
<evidence type="ECO:0000313" key="3">
    <source>
        <dbReference type="EMBL" id="GLZ77272.1"/>
    </source>
</evidence>
<sequence length="319" mass="33047">MKRSLIALAVGAALVFGVAAPAVAHPAVITGHAASLHPEGVAYDPSRDGFLVTSITHGTVSTVRKDGRTRTLVDDPALISTIGVHVDASRDRVLVASGDLGLADRSTPATTGKTAGLGIYSLRTGARLAFVDLAAVAGDGGDHLANDIAVDRDGTAYVTDSRAGIVYRVEPSGRAGVLARDARLTSPDGNGANGIVWREGVLIVGNYSAGTLWRVPVARPGDVRQVRVESMPGVDGLTLAPNGSIIAVTNTLGVAGTAKVRELRPSRDWASASVRESRAWPDAAPTTATVRRGTVYVLDGEMDALLSGALTDVFTLRRF</sequence>